<protein>
    <submittedName>
        <fullName evidence="1">Uncharacterized protein</fullName>
    </submittedName>
</protein>
<proteinExistence type="predicted"/>
<evidence type="ECO:0000313" key="2">
    <source>
        <dbReference type="Proteomes" id="UP000245133"/>
    </source>
</evidence>
<dbReference type="RefSeq" id="WP_108976033.1">
    <property type="nucleotide sequence ID" value="NZ_BFBB01000004.1"/>
</dbReference>
<accession>A0A2P2E0D0</accession>
<keyword evidence="2" id="KW-1185">Reference proteome</keyword>
<dbReference type="Proteomes" id="UP000245133">
    <property type="component" value="Unassembled WGS sequence"/>
</dbReference>
<evidence type="ECO:0000313" key="1">
    <source>
        <dbReference type="EMBL" id="GBF50266.1"/>
    </source>
</evidence>
<dbReference type="OrthoDB" id="338710at2"/>
<dbReference type="EMBL" id="BFBB01000004">
    <property type="protein sequence ID" value="GBF50266.1"/>
    <property type="molecule type" value="Genomic_DNA"/>
</dbReference>
<sequence>MWYILLEIDKELAQILSEKHLDLGMVTMFALRDLFSQRHLCQAVSQNPHSSFLRLSLTKSDFFQLYQIAEEIEVDPNRLLSYAFTQTVLDLLRL</sequence>
<comment type="caution">
    <text evidence="1">The sequence shown here is derived from an EMBL/GenBank/DDBJ whole genome shotgun (WGS) entry which is preliminary data.</text>
</comment>
<name>A0A2P2E0D0_9LEPT</name>
<organism evidence="1 2">
    <name type="scientific">Leptospira ryugenii</name>
    <dbReference type="NCBI Taxonomy" id="1917863"/>
    <lineage>
        <taxon>Bacteria</taxon>
        <taxon>Pseudomonadati</taxon>
        <taxon>Spirochaetota</taxon>
        <taxon>Spirochaetia</taxon>
        <taxon>Leptospirales</taxon>
        <taxon>Leptospiraceae</taxon>
        <taxon>Leptospira</taxon>
    </lineage>
</organism>
<gene>
    <name evidence="1" type="ORF">LPTSP4_17910</name>
</gene>
<dbReference type="AlphaFoldDB" id="A0A2P2E0D0"/>
<reference evidence="1 2" key="1">
    <citation type="submission" date="2018-02" db="EMBL/GenBank/DDBJ databases">
        <title>Novel Leptospira species isolated from soil and water in Japan.</title>
        <authorList>
            <person name="Nakao R."/>
            <person name="Masuzawa T."/>
        </authorList>
    </citation>
    <scope>NUCLEOTIDE SEQUENCE [LARGE SCALE GENOMIC DNA]</scope>
    <source>
        <strain evidence="1 2">YH101</strain>
    </source>
</reference>